<evidence type="ECO:0000256" key="3">
    <source>
        <dbReference type="ARBA" id="ARBA00022723"/>
    </source>
</evidence>
<evidence type="ECO:0000313" key="5">
    <source>
        <dbReference type="Proteomes" id="UP001145481"/>
    </source>
</evidence>
<dbReference type="InterPro" id="IPR002495">
    <property type="entry name" value="Glyco_trans_8"/>
</dbReference>
<accession>A0A9X3UQA8</accession>
<dbReference type="Pfam" id="PF01501">
    <property type="entry name" value="Glyco_transf_8"/>
    <property type="match status" value="1"/>
</dbReference>
<dbReference type="Gene3D" id="3.90.550.10">
    <property type="entry name" value="Spore Coat Polysaccharide Biosynthesis Protein SpsA, Chain A"/>
    <property type="match status" value="1"/>
</dbReference>
<dbReference type="EMBL" id="JANJHC010000016">
    <property type="protein sequence ID" value="MDA5623453.1"/>
    <property type="molecule type" value="Genomic_DNA"/>
</dbReference>
<keyword evidence="3" id="KW-0479">Metal-binding</keyword>
<sequence>MNILFSSDDNYAYHLMVSIKSILIFNDKCINFYVFDLGISTENKNIILQMINSSKSNIVFIPVDVNDFRRFPKNIGYISLATYARLKAVDYLPSDVNKIIYLDIDTLVFDDLTPLWETNIENYGVAACFDSFVEYEIPEHKYTISLSSQHYYFNAGVMLFNLDIWREIDVFNSSLDWLKKHGEKAIYQDQDILNGIFEDNVYYLDCRFNFMPNQLERIRRYQSVKLVVLNNIEKTTMPVAISHFCGPEKPWHSNCHHFKMHYYYNLLSKIKAVKSDKLPISLFIRSVIRDFKRKLKYKIY</sequence>
<dbReference type="RefSeq" id="WP_195189006.1">
    <property type="nucleotide sequence ID" value="NZ_JADMLJ010000016.1"/>
</dbReference>
<evidence type="ECO:0000256" key="1">
    <source>
        <dbReference type="ARBA" id="ARBA00022676"/>
    </source>
</evidence>
<dbReference type="SUPFAM" id="SSF53448">
    <property type="entry name" value="Nucleotide-diphospho-sugar transferases"/>
    <property type="match status" value="1"/>
</dbReference>
<dbReference type="InterPro" id="IPR050748">
    <property type="entry name" value="Glycosyltrans_8_dom-fam"/>
</dbReference>
<protein>
    <submittedName>
        <fullName evidence="4">Glycosyltransferase family 8 protein</fullName>
    </submittedName>
</protein>
<dbReference type="GO" id="GO:0046872">
    <property type="term" value="F:metal ion binding"/>
    <property type="evidence" value="ECO:0007669"/>
    <property type="project" value="UniProtKB-KW"/>
</dbReference>
<dbReference type="AlphaFoldDB" id="A0A9X3UQA8"/>
<proteinExistence type="predicted"/>
<dbReference type="PANTHER" id="PTHR13778:SF47">
    <property type="entry name" value="LIPOPOLYSACCHARIDE 1,3-GALACTOSYLTRANSFERASE"/>
    <property type="match status" value="1"/>
</dbReference>
<evidence type="ECO:0000313" key="4">
    <source>
        <dbReference type="EMBL" id="MDA5623453.1"/>
    </source>
</evidence>
<dbReference type="PANTHER" id="PTHR13778">
    <property type="entry name" value="GLYCOSYLTRANSFERASE 8 DOMAIN-CONTAINING PROTEIN"/>
    <property type="match status" value="1"/>
</dbReference>
<dbReference type="Proteomes" id="UP001145481">
    <property type="component" value="Unassembled WGS sequence"/>
</dbReference>
<dbReference type="GO" id="GO:0016757">
    <property type="term" value="F:glycosyltransferase activity"/>
    <property type="evidence" value="ECO:0007669"/>
    <property type="project" value="UniProtKB-KW"/>
</dbReference>
<comment type="caution">
    <text evidence="4">The sequence shown here is derived from an EMBL/GenBank/DDBJ whole genome shotgun (WGS) entry which is preliminary data.</text>
</comment>
<keyword evidence="1" id="KW-0328">Glycosyltransferase</keyword>
<name>A0A9X3UQA8_PASMD</name>
<evidence type="ECO:0000256" key="2">
    <source>
        <dbReference type="ARBA" id="ARBA00022679"/>
    </source>
</evidence>
<reference evidence="4" key="1">
    <citation type="submission" date="2022-07" db="EMBL/GenBank/DDBJ databases">
        <title>Genome-based characterization of novel serogroup A variants of Pasteurella multocida.</title>
        <authorList>
            <person name="Prajapati A."/>
            <person name="Yogisharadhya R."/>
            <person name="Mohanty N."/>
            <person name="Chanda M."/>
            <person name="Mendem S.K."/>
            <person name="Siddaramappa S."/>
            <person name="Shivachandra S.B."/>
        </authorList>
    </citation>
    <scope>NUCLEOTIDE SEQUENCE</scope>
    <source>
        <strain evidence="4">NIVEDIPm19</strain>
    </source>
</reference>
<dbReference type="CDD" id="cd04194">
    <property type="entry name" value="GT8_A4GalT_like"/>
    <property type="match status" value="1"/>
</dbReference>
<keyword evidence="2" id="KW-0808">Transferase</keyword>
<organism evidence="4 5">
    <name type="scientific">Pasteurella multocida</name>
    <dbReference type="NCBI Taxonomy" id="747"/>
    <lineage>
        <taxon>Bacteria</taxon>
        <taxon>Pseudomonadati</taxon>
        <taxon>Pseudomonadota</taxon>
        <taxon>Gammaproteobacteria</taxon>
        <taxon>Pasteurellales</taxon>
        <taxon>Pasteurellaceae</taxon>
        <taxon>Pasteurella</taxon>
    </lineage>
</organism>
<gene>
    <name evidence="4" type="ORF">NM948_07855</name>
</gene>
<dbReference type="InterPro" id="IPR029044">
    <property type="entry name" value="Nucleotide-diphossugar_trans"/>
</dbReference>